<dbReference type="PANTHER" id="PTHR33659:SF7">
    <property type="entry name" value="PROTEIN, PUTATIVE-RELATED"/>
    <property type="match status" value="1"/>
</dbReference>
<dbReference type="EMBL" id="JAXUIC010000007">
    <property type="protein sequence ID" value="KAK4581597.1"/>
    <property type="molecule type" value="Genomic_DNA"/>
</dbReference>
<keyword evidence="1" id="KW-1133">Transmembrane helix</keyword>
<protein>
    <submittedName>
        <fullName evidence="3">Uncharacterized protein</fullName>
    </submittedName>
</protein>
<keyword evidence="4" id="KW-1185">Reference proteome</keyword>
<keyword evidence="1" id="KW-0472">Membrane</keyword>
<dbReference type="AlphaFoldDB" id="A0AAN7EX11"/>
<evidence type="ECO:0000256" key="2">
    <source>
        <dbReference type="SAM" id="SignalP"/>
    </source>
</evidence>
<sequence length="75" mass="7985">MAQLSSSAVHFLMLIMSVSFCFVTKSRAQDFDNIAPLPNIEPLPALEAGAGYSLSFSGALICSSMLTSLIAFLLQ</sequence>
<keyword evidence="2" id="KW-0732">Signal</keyword>
<reference evidence="3 4" key="1">
    <citation type="journal article" date="2023" name="G3 (Bethesda)">
        <title>A haplotype-resolved chromosome-scale genome for Quercus rubra L. provides insights into the genetics of adaptive traits for red oak species.</title>
        <authorList>
            <person name="Kapoor B."/>
            <person name="Jenkins J."/>
            <person name="Schmutz J."/>
            <person name="Zhebentyayeva T."/>
            <person name="Kuelheim C."/>
            <person name="Coggeshall M."/>
            <person name="Heim C."/>
            <person name="Lasky J.R."/>
            <person name="Leites L."/>
            <person name="Islam-Faridi N."/>
            <person name="Romero-Severson J."/>
            <person name="DeLeo V.L."/>
            <person name="Lucas S.M."/>
            <person name="Lazic D."/>
            <person name="Gailing O."/>
            <person name="Carlson J."/>
            <person name="Staton M."/>
        </authorList>
    </citation>
    <scope>NUCLEOTIDE SEQUENCE [LARGE SCALE GENOMIC DNA]</scope>
    <source>
        <strain evidence="3">Pseudo-F2</strain>
    </source>
</reference>
<evidence type="ECO:0000256" key="1">
    <source>
        <dbReference type="SAM" id="Phobius"/>
    </source>
</evidence>
<gene>
    <name evidence="3" type="ORF">RGQ29_024985</name>
</gene>
<feature type="signal peptide" evidence="2">
    <location>
        <begin position="1"/>
        <end position="28"/>
    </location>
</feature>
<dbReference type="PANTHER" id="PTHR33659">
    <property type="entry name" value="PROTEIN, PUTATIVE-RELATED-RELATED"/>
    <property type="match status" value="1"/>
</dbReference>
<accession>A0AAN7EX11</accession>
<feature type="chain" id="PRO_5042826124" evidence="2">
    <location>
        <begin position="29"/>
        <end position="75"/>
    </location>
</feature>
<keyword evidence="1" id="KW-0812">Transmembrane</keyword>
<name>A0AAN7EX11_QUERU</name>
<feature type="transmembrane region" description="Helical" evidence="1">
    <location>
        <begin position="52"/>
        <end position="74"/>
    </location>
</feature>
<dbReference type="Proteomes" id="UP001324115">
    <property type="component" value="Unassembled WGS sequence"/>
</dbReference>
<proteinExistence type="predicted"/>
<organism evidence="3 4">
    <name type="scientific">Quercus rubra</name>
    <name type="common">Northern red oak</name>
    <name type="synonym">Quercus borealis</name>
    <dbReference type="NCBI Taxonomy" id="3512"/>
    <lineage>
        <taxon>Eukaryota</taxon>
        <taxon>Viridiplantae</taxon>
        <taxon>Streptophyta</taxon>
        <taxon>Embryophyta</taxon>
        <taxon>Tracheophyta</taxon>
        <taxon>Spermatophyta</taxon>
        <taxon>Magnoliopsida</taxon>
        <taxon>eudicotyledons</taxon>
        <taxon>Gunneridae</taxon>
        <taxon>Pentapetalae</taxon>
        <taxon>rosids</taxon>
        <taxon>fabids</taxon>
        <taxon>Fagales</taxon>
        <taxon>Fagaceae</taxon>
        <taxon>Quercus</taxon>
    </lineage>
</organism>
<comment type="caution">
    <text evidence="3">The sequence shown here is derived from an EMBL/GenBank/DDBJ whole genome shotgun (WGS) entry which is preliminary data.</text>
</comment>
<evidence type="ECO:0000313" key="3">
    <source>
        <dbReference type="EMBL" id="KAK4581597.1"/>
    </source>
</evidence>
<evidence type="ECO:0000313" key="4">
    <source>
        <dbReference type="Proteomes" id="UP001324115"/>
    </source>
</evidence>